<dbReference type="OrthoDB" id="7398962at2"/>
<dbReference type="EMBL" id="FNBI01000001">
    <property type="protein sequence ID" value="SDE83132.1"/>
    <property type="molecule type" value="Genomic_DNA"/>
</dbReference>
<evidence type="ECO:0000256" key="1">
    <source>
        <dbReference type="SAM" id="MobiDB-lite"/>
    </source>
</evidence>
<evidence type="ECO:0000313" key="4">
    <source>
        <dbReference type="EMBL" id="SDE83132.1"/>
    </source>
</evidence>
<accession>A0A1G7G4S3</accession>
<dbReference type="EMBL" id="WSUT01000005">
    <property type="protein sequence ID" value="MWC42702.1"/>
    <property type="molecule type" value="Genomic_DNA"/>
</dbReference>
<evidence type="ECO:0000313" key="5">
    <source>
        <dbReference type="Proteomes" id="UP000323502"/>
    </source>
</evidence>
<gene>
    <name evidence="3" type="ORF">GQR91_03395</name>
    <name evidence="4" type="ORF">SAMN05216557_101704</name>
</gene>
<keyword evidence="2" id="KW-0732">Signal</keyword>
<name>A0A1G7G4S3_9SPHN</name>
<evidence type="ECO:0000256" key="2">
    <source>
        <dbReference type="SAM" id="SignalP"/>
    </source>
</evidence>
<feature type="signal peptide" evidence="2">
    <location>
        <begin position="1"/>
        <end position="18"/>
    </location>
</feature>
<feature type="region of interest" description="Disordered" evidence="1">
    <location>
        <begin position="23"/>
        <end position="52"/>
    </location>
</feature>
<evidence type="ECO:0000313" key="3">
    <source>
        <dbReference type="EMBL" id="MWC42702.1"/>
    </source>
</evidence>
<protein>
    <submittedName>
        <fullName evidence="3">Outer membrane beta-barrel protein</fullName>
    </submittedName>
</protein>
<evidence type="ECO:0000313" key="6">
    <source>
        <dbReference type="Proteomes" id="UP000436801"/>
    </source>
</evidence>
<keyword evidence="5" id="KW-1185">Reference proteome</keyword>
<dbReference type="InterPro" id="IPR018759">
    <property type="entry name" value="BBP2_2"/>
</dbReference>
<dbReference type="SUPFAM" id="SSF56935">
    <property type="entry name" value="Porins"/>
    <property type="match status" value="1"/>
</dbReference>
<feature type="compositionally biased region" description="Basic and acidic residues" evidence="1">
    <location>
        <begin position="36"/>
        <end position="50"/>
    </location>
</feature>
<sequence>MKRWLALSCIAVALPAHAQQSDATDGLGSVAAENPFGRDRNTSVLERNHPEYTPQPARIGALEVLPRIAIGAGYDDNIYAQPSGREIGDAYVRIRPRVSVTRPSETLRLNLSGELDLLRYADRTTENATQYNLGASANYTISRDNRLNLSLAHGRFLQERVSPDSPEQVIRPVRFTVTEGTAAYTRSFNRLRLQGIGSIERRDYRDEVNTLGDVVDQDFRDRTTYTGTGIGEYALNPSVALFIAGSYNVRDYRTRLGPVPARSSTGWELAAGSSFELGRKMRGSLRAGYLQQDYDDPFFQDVSGFLIRGELAYFLSSLVTITGAVDRSVSETGIIGATAYLKTTTSLRADYELLRSLILSAGAELEKRDFSGIERDDDRWTLRTSATYSVNHRLQLRADVQRRTQSSSGLNAGRNFADNRISVGVTFLGL</sequence>
<feature type="chain" id="PRO_5036019087" evidence="2">
    <location>
        <begin position="19"/>
        <end position="430"/>
    </location>
</feature>
<dbReference type="AlphaFoldDB" id="A0A1G7G4S3"/>
<proteinExistence type="predicted"/>
<dbReference type="Proteomes" id="UP000436801">
    <property type="component" value="Unassembled WGS sequence"/>
</dbReference>
<dbReference type="Pfam" id="PF10082">
    <property type="entry name" value="BBP2_2"/>
    <property type="match status" value="1"/>
</dbReference>
<organism evidence="4 5">
    <name type="scientific">Sphingomonas carotinifaciens</name>
    <dbReference type="NCBI Taxonomy" id="1166323"/>
    <lineage>
        <taxon>Bacteria</taxon>
        <taxon>Pseudomonadati</taxon>
        <taxon>Pseudomonadota</taxon>
        <taxon>Alphaproteobacteria</taxon>
        <taxon>Sphingomonadales</taxon>
        <taxon>Sphingomonadaceae</taxon>
        <taxon>Sphingomonas</taxon>
    </lineage>
</organism>
<dbReference type="Proteomes" id="UP000323502">
    <property type="component" value="Unassembled WGS sequence"/>
</dbReference>
<reference evidence="3 6" key="2">
    <citation type="submission" date="2019-12" db="EMBL/GenBank/DDBJ databases">
        <authorList>
            <person name="Zheng J."/>
        </authorList>
    </citation>
    <scope>NUCLEOTIDE SEQUENCE [LARGE SCALE GENOMIC DNA]</scope>
    <source>
        <strain evidence="3 6">DSM 27347</strain>
    </source>
</reference>
<dbReference type="RefSeq" id="WP_149681167.1">
    <property type="nucleotide sequence ID" value="NZ_FNBI01000001.1"/>
</dbReference>
<reference evidence="4 5" key="1">
    <citation type="submission" date="2016-10" db="EMBL/GenBank/DDBJ databases">
        <authorList>
            <person name="Varghese N."/>
            <person name="Submissions S."/>
        </authorList>
    </citation>
    <scope>NUCLEOTIDE SEQUENCE [LARGE SCALE GENOMIC DNA]</scope>
    <source>
        <strain evidence="4 5">S7-754</strain>
    </source>
</reference>